<dbReference type="AlphaFoldDB" id="A0A151MCG5"/>
<proteinExistence type="predicted"/>
<reference evidence="1 2" key="1">
    <citation type="journal article" date="2012" name="Genome Biol.">
        <title>Sequencing three crocodilian genomes to illuminate the evolution of archosaurs and amniotes.</title>
        <authorList>
            <person name="St John J.A."/>
            <person name="Braun E.L."/>
            <person name="Isberg S.R."/>
            <person name="Miles L.G."/>
            <person name="Chong A.Y."/>
            <person name="Gongora J."/>
            <person name="Dalzell P."/>
            <person name="Moran C."/>
            <person name="Bed'hom B."/>
            <person name="Abzhanov A."/>
            <person name="Burgess S.C."/>
            <person name="Cooksey A.M."/>
            <person name="Castoe T.A."/>
            <person name="Crawford N.G."/>
            <person name="Densmore L.D."/>
            <person name="Drew J.C."/>
            <person name="Edwards S.V."/>
            <person name="Faircloth B.C."/>
            <person name="Fujita M.K."/>
            <person name="Greenwold M.J."/>
            <person name="Hoffmann F.G."/>
            <person name="Howard J.M."/>
            <person name="Iguchi T."/>
            <person name="Janes D.E."/>
            <person name="Khan S.Y."/>
            <person name="Kohno S."/>
            <person name="de Koning A.J."/>
            <person name="Lance S.L."/>
            <person name="McCarthy F.M."/>
            <person name="McCormack J.E."/>
            <person name="Merchant M.E."/>
            <person name="Peterson D.G."/>
            <person name="Pollock D.D."/>
            <person name="Pourmand N."/>
            <person name="Raney B.J."/>
            <person name="Roessler K.A."/>
            <person name="Sanford J.R."/>
            <person name="Sawyer R.H."/>
            <person name="Schmidt C.J."/>
            <person name="Triplett E.W."/>
            <person name="Tuberville T.D."/>
            <person name="Venegas-Anaya M."/>
            <person name="Howard J.T."/>
            <person name="Jarvis E.D."/>
            <person name="Guillette L.J.Jr."/>
            <person name="Glenn T.C."/>
            <person name="Green R.E."/>
            <person name="Ray D.A."/>
        </authorList>
    </citation>
    <scope>NUCLEOTIDE SEQUENCE [LARGE SCALE GENOMIC DNA]</scope>
    <source>
        <strain evidence="1">KSC_2009_1</strain>
    </source>
</reference>
<dbReference type="EMBL" id="AKHW03006283">
    <property type="protein sequence ID" value="KYO22194.1"/>
    <property type="molecule type" value="Genomic_DNA"/>
</dbReference>
<evidence type="ECO:0000313" key="1">
    <source>
        <dbReference type="EMBL" id="KYO22194.1"/>
    </source>
</evidence>
<comment type="caution">
    <text evidence="1">The sequence shown here is derived from an EMBL/GenBank/DDBJ whole genome shotgun (WGS) entry which is preliminary data.</text>
</comment>
<keyword evidence="2" id="KW-1185">Reference proteome</keyword>
<dbReference type="Proteomes" id="UP000050525">
    <property type="component" value="Unassembled WGS sequence"/>
</dbReference>
<gene>
    <name evidence="1" type="ORF">Y1Q_0000778</name>
</gene>
<sequence>MCHQTFSSGIPVPLVELFIQCKNFVMIFLGCGSFPVSLAVGLKLDELHLFWNTCYLEEEITVPQKSHILDMTS</sequence>
<name>A0A151MCG5_ALLMI</name>
<protein>
    <submittedName>
        <fullName evidence="1">Uncharacterized protein</fullName>
    </submittedName>
</protein>
<accession>A0A151MCG5</accession>
<organism evidence="1 2">
    <name type="scientific">Alligator mississippiensis</name>
    <name type="common">American alligator</name>
    <dbReference type="NCBI Taxonomy" id="8496"/>
    <lineage>
        <taxon>Eukaryota</taxon>
        <taxon>Metazoa</taxon>
        <taxon>Chordata</taxon>
        <taxon>Craniata</taxon>
        <taxon>Vertebrata</taxon>
        <taxon>Euteleostomi</taxon>
        <taxon>Archelosauria</taxon>
        <taxon>Archosauria</taxon>
        <taxon>Crocodylia</taxon>
        <taxon>Alligatoridae</taxon>
        <taxon>Alligatorinae</taxon>
        <taxon>Alligator</taxon>
    </lineage>
</organism>
<evidence type="ECO:0000313" key="2">
    <source>
        <dbReference type="Proteomes" id="UP000050525"/>
    </source>
</evidence>